<sequence length="258" mass="30677">MRTKKIVIYTAIFGMKDVLPKQSFHPKNAHFVCFTDARPRNSYGWEIRLEKPISLDPVRAAKIYKILPHQYFPDYEYSVWIDGNIVIRGDVWRLVEQYLQNANFAAYNHMGGEDKRDCIYEEARELLRAMDHGRYAGLNADQIRRQVRKYEAEGYPAHNGLITSMILLRKHNKEDVKNTMKDWWNEIEHGSRRDQLSFNYVAWKNNLTFNYIPGDSRKNAFFRQKSHVKPLSATVRQLWKYARNICREFIIALNKKKE</sequence>
<dbReference type="AlphaFoldDB" id="A0A1G2S464"/>
<feature type="domain" description="TOD1/MUCI70 glycosyltransferase-like" evidence="1">
    <location>
        <begin position="51"/>
        <end position="207"/>
    </location>
</feature>
<evidence type="ECO:0000259" key="1">
    <source>
        <dbReference type="Pfam" id="PF04765"/>
    </source>
</evidence>
<dbReference type="InterPro" id="IPR006852">
    <property type="entry name" value="TOD1_MUCI70"/>
</dbReference>
<evidence type="ECO:0000313" key="3">
    <source>
        <dbReference type="Proteomes" id="UP000176997"/>
    </source>
</evidence>
<comment type="caution">
    <text evidence="2">The sequence shown here is derived from an EMBL/GenBank/DDBJ whole genome shotgun (WGS) entry which is preliminary data.</text>
</comment>
<dbReference type="Pfam" id="PF04765">
    <property type="entry name" value="TOD1_MUCI70"/>
    <property type="match status" value="1"/>
</dbReference>
<dbReference type="Proteomes" id="UP000176997">
    <property type="component" value="Unassembled WGS sequence"/>
</dbReference>
<reference evidence="2 3" key="1">
    <citation type="journal article" date="2016" name="Nat. Commun.">
        <title>Thousands of microbial genomes shed light on interconnected biogeochemical processes in an aquifer system.</title>
        <authorList>
            <person name="Anantharaman K."/>
            <person name="Brown C.T."/>
            <person name="Hug L.A."/>
            <person name="Sharon I."/>
            <person name="Castelle C.J."/>
            <person name="Probst A.J."/>
            <person name="Thomas B.C."/>
            <person name="Singh A."/>
            <person name="Wilkins M.J."/>
            <person name="Karaoz U."/>
            <person name="Brodie E.L."/>
            <person name="Williams K.H."/>
            <person name="Hubbard S.S."/>
            <person name="Banfield J.F."/>
        </authorList>
    </citation>
    <scope>NUCLEOTIDE SEQUENCE [LARGE SCALE GENOMIC DNA]</scope>
</reference>
<dbReference type="SUPFAM" id="SSF53448">
    <property type="entry name" value="Nucleotide-diphospho-sugar transferases"/>
    <property type="match status" value="1"/>
</dbReference>
<protein>
    <recommendedName>
        <fullName evidence="1">TOD1/MUCI70 glycosyltransferase-like domain-containing protein</fullName>
    </recommendedName>
</protein>
<dbReference type="EMBL" id="MHUS01000040">
    <property type="protein sequence ID" value="OHA79885.1"/>
    <property type="molecule type" value="Genomic_DNA"/>
</dbReference>
<name>A0A1G2S464_9BACT</name>
<dbReference type="PANTHER" id="PTHR12956">
    <property type="entry name" value="ALKALINE CERAMIDASE-RELATED"/>
    <property type="match status" value="1"/>
</dbReference>
<gene>
    <name evidence="2" type="ORF">A2675_01430</name>
</gene>
<accession>A0A1G2S464</accession>
<dbReference type="PANTHER" id="PTHR12956:SF17">
    <property type="entry name" value="OS01G0749100 PROTEIN"/>
    <property type="match status" value="1"/>
</dbReference>
<dbReference type="STRING" id="1802723.A2675_01430"/>
<dbReference type="Gene3D" id="3.90.550.10">
    <property type="entry name" value="Spore Coat Polysaccharide Biosynthesis Protein SpsA, Chain A"/>
    <property type="match status" value="1"/>
</dbReference>
<dbReference type="InterPro" id="IPR048354">
    <property type="entry name" value="TOD1_MUCI70_glycTrfase_dom"/>
</dbReference>
<organism evidence="2 3">
    <name type="scientific">Candidatus Yonathbacteria bacterium RIFCSPHIGHO2_01_FULL_51_10</name>
    <dbReference type="NCBI Taxonomy" id="1802723"/>
    <lineage>
        <taxon>Bacteria</taxon>
        <taxon>Candidatus Yonathiibacteriota</taxon>
    </lineage>
</organism>
<proteinExistence type="predicted"/>
<evidence type="ECO:0000313" key="2">
    <source>
        <dbReference type="EMBL" id="OHA79885.1"/>
    </source>
</evidence>
<dbReference type="InterPro" id="IPR029044">
    <property type="entry name" value="Nucleotide-diphossugar_trans"/>
</dbReference>